<name>A0A2S0RHL1_9FLAO</name>
<evidence type="ECO:0000313" key="1">
    <source>
        <dbReference type="EMBL" id="AWA31164.1"/>
    </source>
</evidence>
<protein>
    <submittedName>
        <fullName evidence="1">Uncharacterized protein</fullName>
    </submittedName>
</protein>
<dbReference type="KEGG" id="fmg:HYN48_14270"/>
<keyword evidence="2" id="KW-1185">Reference proteome</keyword>
<accession>A0A2S0RHL1</accession>
<dbReference type="Proteomes" id="UP000244193">
    <property type="component" value="Chromosome"/>
</dbReference>
<organism evidence="1 2">
    <name type="scientific">Flavobacterium magnum</name>
    <dbReference type="NCBI Taxonomy" id="2162713"/>
    <lineage>
        <taxon>Bacteria</taxon>
        <taxon>Pseudomonadati</taxon>
        <taxon>Bacteroidota</taxon>
        <taxon>Flavobacteriia</taxon>
        <taxon>Flavobacteriales</taxon>
        <taxon>Flavobacteriaceae</taxon>
        <taxon>Flavobacterium</taxon>
    </lineage>
</organism>
<proteinExistence type="predicted"/>
<dbReference type="EMBL" id="CP028811">
    <property type="protein sequence ID" value="AWA31164.1"/>
    <property type="molecule type" value="Genomic_DNA"/>
</dbReference>
<gene>
    <name evidence="1" type="ORF">HYN48_14270</name>
</gene>
<dbReference type="AlphaFoldDB" id="A0A2S0RHL1"/>
<sequence length="115" mass="13594">MKDIYIQEFKTVYFKSLLRKGFNNSKGYNDAVKIDNSHFVEPILSSEDYKYIDSLTTIGNKFMATDSLESFGRRAEGAAGKRVFYYALEKYNSKWLDSICKKRLERYWKAERSLR</sequence>
<evidence type="ECO:0000313" key="2">
    <source>
        <dbReference type="Proteomes" id="UP000244193"/>
    </source>
</evidence>
<reference evidence="1 2" key="1">
    <citation type="submission" date="2018-04" db="EMBL/GenBank/DDBJ databases">
        <title>Genome sequencing of Flavobacterium sp. HYN0048.</title>
        <authorList>
            <person name="Yi H."/>
            <person name="Baek C."/>
        </authorList>
    </citation>
    <scope>NUCLEOTIDE SEQUENCE [LARGE SCALE GENOMIC DNA]</scope>
    <source>
        <strain evidence="1 2">HYN0048</strain>
    </source>
</reference>